<reference evidence="13 14" key="1">
    <citation type="submission" date="2020-02" db="EMBL/GenBank/DDBJ databases">
        <authorList>
            <person name="Ferguson B K."/>
        </authorList>
    </citation>
    <scope>NUCLEOTIDE SEQUENCE [LARGE SCALE GENOMIC DNA]</scope>
</reference>
<evidence type="ECO:0000256" key="11">
    <source>
        <dbReference type="ARBA" id="ARBA00023128"/>
    </source>
</evidence>
<dbReference type="SMART" id="SM01219">
    <property type="entry name" value="Frataxin_Cyay"/>
    <property type="match status" value="1"/>
</dbReference>
<sequence length="175" mass="20029">MLPRRCLRLGRLFYNVSRQSGRQLVCCRRQSQRTRIAAQTLNFSSSNTDQDLGSVEFEKICSSTLESLHEFFEILVEENAELKGGDVTYGDGVLTVKLGSHGTYVINRQSPNRQIWLSSPKSGPKRYDFEKRINGWIYKRDNVCLHELLRSEMAEILKMPVDMSNCEYGGRSNGL</sequence>
<dbReference type="GO" id="GO:0008198">
    <property type="term" value="F:ferrous iron binding"/>
    <property type="evidence" value="ECO:0007669"/>
    <property type="project" value="TreeGrafter"/>
</dbReference>
<evidence type="ECO:0000256" key="1">
    <source>
        <dbReference type="ARBA" id="ARBA00004173"/>
    </source>
</evidence>
<dbReference type="GO" id="GO:0006826">
    <property type="term" value="P:iron ion transport"/>
    <property type="evidence" value="ECO:0007669"/>
    <property type="project" value="UniProtKB-KW"/>
</dbReference>
<keyword evidence="10" id="KW-0406">Ion transport</keyword>
<dbReference type="GO" id="GO:0008199">
    <property type="term" value="F:ferric iron binding"/>
    <property type="evidence" value="ECO:0007669"/>
    <property type="project" value="InterPro"/>
</dbReference>
<evidence type="ECO:0000256" key="7">
    <source>
        <dbReference type="ARBA" id="ARBA00022946"/>
    </source>
</evidence>
<dbReference type="AlphaFoldDB" id="A0A6H5GVP4"/>
<evidence type="ECO:0000256" key="9">
    <source>
        <dbReference type="ARBA" id="ARBA00023004"/>
    </source>
</evidence>
<dbReference type="InterPro" id="IPR002908">
    <property type="entry name" value="Frataxin/CyaY"/>
</dbReference>
<protein>
    <recommendedName>
        <fullName evidence="3">ferroxidase</fullName>
        <ecNumber evidence="3">1.16.3.1</ecNumber>
    </recommendedName>
</protein>
<keyword evidence="4" id="KW-0409">Iron storage</keyword>
<dbReference type="PANTHER" id="PTHR16821:SF2">
    <property type="entry name" value="FRATAXIN, MITOCHONDRIAL"/>
    <property type="match status" value="1"/>
</dbReference>
<dbReference type="GO" id="GO:0005739">
    <property type="term" value="C:mitochondrion"/>
    <property type="evidence" value="ECO:0007669"/>
    <property type="project" value="UniProtKB-SubCell"/>
</dbReference>
<dbReference type="GO" id="GO:0006879">
    <property type="term" value="P:intracellular iron ion homeostasis"/>
    <property type="evidence" value="ECO:0007669"/>
    <property type="project" value="UniProtKB-KW"/>
</dbReference>
<dbReference type="PROSITE" id="PS01344">
    <property type="entry name" value="FRATAXIN_1"/>
    <property type="match status" value="1"/>
</dbReference>
<accession>A0A6H5GVP4</accession>
<evidence type="ECO:0000256" key="6">
    <source>
        <dbReference type="ARBA" id="ARBA00022496"/>
    </source>
</evidence>
<dbReference type="SUPFAM" id="SSF55387">
    <property type="entry name" value="Frataxin/Nqo15-like"/>
    <property type="match status" value="1"/>
</dbReference>
<evidence type="ECO:0000313" key="13">
    <source>
        <dbReference type="EMBL" id="CAB0007557.1"/>
    </source>
</evidence>
<evidence type="ECO:0000256" key="10">
    <source>
        <dbReference type="ARBA" id="ARBA00023065"/>
    </source>
</evidence>
<dbReference type="GO" id="GO:0051537">
    <property type="term" value="F:2 iron, 2 sulfur cluster binding"/>
    <property type="evidence" value="ECO:0007669"/>
    <property type="project" value="TreeGrafter"/>
</dbReference>
<dbReference type="EMBL" id="CADCXU010019143">
    <property type="protein sequence ID" value="CAB0007557.1"/>
    <property type="molecule type" value="Genomic_DNA"/>
</dbReference>
<keyword evidence="7" id="KW-0809">Transit peptide</keyword>
<evidence type="ECO:0000256" key="12">
    <source>
        <dbReference type="ARBA" id="ARBA00047990"/>
    </source>
</evidence>
<dbReference type="GO" id="GO:0016226">
    <property type="term" value="P:iron-sulfur cluster assembly"/>
    <property type="evidence" value="ECO:0007669"/>
    <property type="project" value="InterPro"/>
</dbReference>
<dbReference type="Pfam" id="PF01491">
    <property type="entry name" value="Frataxin_Cyay"/>
    <property type="match status" value="1"/>
</dbReference>
<dbReference type="NCBIfam" id="TIGR03422">
    <property type="entry name" value="mito_frataxin"/>
    <property type="match status" value="1"/>
</dbReference>
<gene>
    <name evidence="13" type="ORF">NTEN_LOCUS12830</name>
</gene>
<comment type="subcellular location">
    <subcellularLocation>
        <location evidence="1">Mitochondrion</location>
    </subcellularLocation>
</comment>
<dbReference type="InterPro" id="IPR020895">
    <property type="entry name" value="Frataxin_CS"/>
</dbReference>
<comment type="similarity">
    <text evidence="2">Belongs to the frataxin family.</text>
</comment>
<dbReference type="NCBIfam" id="TIGR03421">
    <property type="entry name" value="FeS_CyaY"/>
    <property type="match status" value="1"/>
</dbReference>
<comment type="catalytic activity">
    <reaction evidence="12">
        <text>4 Fe(2+) + O2 + 4 H(+) = 4 Fe(3+) + 2 H2O</text>
        <dbReference type="Rhea" id="RHEA:11148"/>
        <dbReference type="ChEBI" id="CHEBI:15377"/>
        <dbReference type="ChEBI" id="CHEBI:15378"/>
        <dbReference type="ChEBI" id="CHEBI:15379"/>
        <dbReference type="ChEBI" id="CHEBI:29033"/>
        <dbReference type="ChEBI" id="CHEBI:29034"/>
        <dbReference type="EC" id="1.16.3.1"/>
    </reaction>
</comment>
<evidence type="ECO:0000256" key="3">
    <source>
        <dbReference type="ARBA" id="ARBA00013107"/>
    </source>
</evidence>
<keyword evidence="6" id="KW-0410">Iron transport</keyword>
<keyword evidence="14" id="KW-1185">Reference proteome</keyword>
<dbReference type="InterPro" id="IPR017789">
    <property type="entry name" value="Frataxin"/>
</dbReference>
<dbReference type="InterPro" id="IPR036524">
    <property type="entry name" value="Frataxin/CyaY_sf"/>
</dbReference>
<dbReference type="PROSITE" id="PS50810">
    <property type="entry name" value="FRATAXIN_2"/>
    <property type="match status" value="1"/>
</dbReference>
<dbReference type="PRINTS" id="PR00904">
    <property type="entry name" value="FRATAXIN"/>
</dbReference>
<dbReference type="GO" id="GO:0034986">
    <property type="term" value="F:iron chaperone activity"/>
    <property type="evidence" value="ECO:0007669"/>
    <property type="project" value="TreeGrafter"/>
</dbReference>
<proteinExistence type="inferred from homology"/>
<dbReference type="EC" id="1.16.3.1" evidence="3"/>
<evidence type="ECO:0000256" key="8">
    <source>
        <dbReference type="ARBA" id="ARBA00023002"/>
    </source>
</evidence>
<name>A0A6H5GVP4_9HEMI</name>
<dbReference type="OrthoDB" id="1897642at2759"/>
<evidence type="ECO:0000256" key="5">
    <source>
        <dbReference type="ARBA" id="ARBA00022448"/>
    </source>
</evidence>
<dbReference type="GO" id="GO:0004322">
    <property type="term" value="F:ferroxidase activity"/>
    <property type="evidence" value="ECO:0007669"/>
    <property type="project" value="UniProtKB-EC"/>
</dbReference>
<dbReference type="Proteomes" id="UP000479000">
    <property type="component" value="Unassembled WGS sequence"/>
</dbReference>
<evidence type="ECO:0000256" key="4">
    <source>
        <dbReference type="ARBA" id="ARBA00022434"/>
    </source>
</evidence>
<organism evidence="13 14">
    <name type="scientific">Nesidiocoris tenuis</name>
    <dbReference type="NCBI Taxonomy" id="355587"/>
    <lineage>
        <taxon>Eukaryota</taxon>
        <taxon>Metazoa</taxon>
        <taxon>Ecdysozoa</taxon>
        <taxon>Arthropoda</taxon>
        <taxon>Hexapoda</taxon>
        <taxon>Insecta</taxon>
        <taxon>Pterygota</taxon>
        <taxon>Neoptera</taxon>
        <taxon>Paraneoptera</taxon>
        <taxon>Hemiptera</taxon>
        <taxon>Heteroptera</taxon>
        <taxon>Panheteroptera</taxon>
        <taxon>Cimicomorpha</taxon>
        <taxon>Miridae</taxon>
        <taxon>Dicyphina</taxon>
        <taxon>Nesidiocoris</taxon>
    </lineage>
</organism>
<dbReference type="CDD" id="cd00503">
    <property type="entry name" value="Frataxin"/>
    <property type="match status" value="1"/>
</dbReference>
<keyword evidence="5" id="KW-0813">Transport</keyword>
<dbReference type="PANTHER" id="PTHR16821">
    <property type="entry name" value="FRATAXIN"/>
    <property type="match status" value="1"/>
</dbReference>
<dbReference type="Gene3D" id="3.30.920.10">
    <property type="entry name" value="Frataxin/CyaY"/>
    <property type="match status" value="1"/>
</dbReference>
<keyword evidence="11" id="KW-0496">Mitochondrion</keyword>
<evidence type="ECO:0000313" key="14">
    <source>
        <dbReference type="Proteomes" id="UP000479000"/>
    </source>
</evidence>
<keyword evidence="9" id="KW-0408">Iron</keyword>
<keyword evidence="8" id="KW-0560">Oxidoreductase</keyword>
<evidence type="ECO:0000256" key="2">
    <source>
        <dbReference type="ARBA" id="ARBA00008183"/>
    </source>
</evidence>